<dbReference type="AlphaFoldDB" id="A0AAV7NEX8"/>
<keyword evidence="2" id="KW-1185">Reference proteome</keyword>
<proteinExistence type="predicted"/>
<protein>
    <submittedName>
        <fullName evidence="1">Uncharacterized protein</fullName>
    </submittedName>
</protein>
<accession>A0AAV7NEX8</accession>
<reference evidence="1" key="1">
    <citation type="journal article" date="2022" name="bioRxiv">
        <title>Sequencing and chromosome-scale assembly of the giantPleurodeles waltlgenome.</title>
        <authorList>
            <person name="Brown T."/>
            <person name="Elewa A."/>
            <person name="Iarovenko S."/>
            <person name="Subramanian E."/>
            <person name="Araus A.J."/>
            <person name="Petzold A."/>
            <person name="Susuki M."/>
            <person name="Suzuki K.-i.T."/>
            <person name="Hayashi T."/>
            <person name="Toyoda A."/>
            <person name="Oliveira C."/>
            <person name="Osipova E."/>
            <person name="Leigh N.D."/>
            <person name="Simon A."/>
            <person name="Yun M.H."/>
        </authorList>
    </citation>
    <scope>NUCLEOTIDE SEQUENCE</scope>
    <source>
        <strain evidence="1">20211129_DDA</strain>
        <tissue evidence="1">Liver</tissue>
    </source>
</reference>
<evidence type="ECO:0000313" key="2">
    <source>
        <dbReference type="Proteomes" id="UP001066276"/>
    </source>
</evidence>
<gene>
    <name evidence="1" type="ORF">NDU88_001949</name>
</gene>
<organism evidence="1 2">
    <name type="scientific">Pleurodeles waltl</name>
    <name type="common">Iberian ribbed newt</name>
    <dbReference type="NCBI Taxonomy" id="8319"/>
    <lineage>
        <taxon>Eukaryota</taxon>
        <taxon>Metazoa</taxon>
        <taxon>Chordata</taxon>
        <taxon>Craniata</taxon>
        <taxon>Vertebrata</taxon>
        <taxon>Euteleostomi</taxon>
        <taxon>Amphibia</taxon>
        <taxon>Batrachia</taxon>
        <taxon>Caudata</taxon>
        <taxon>Salamandroidea</taxon>
        <taxon>Salamandridae</taxon>
        <taxon>Pleurodelinae</taxon>
        <taxon>Pleurodeles</taxon>
    </lineage>
</organism>
<comment type="caution">
    <text evidence="1">The sequence shown here is derived from an EMBL/GenBank/DDBJ whole genome shotgun (WGS) entry which is preliminary data.</text>
</comment>
<name>A0AAV7NEX8_PLEWA</name>
<dbReference type="Proteomes" id="UP001066276">
    <property type="component" value="Chromosome 8"/>
</dbReference>
<evidence type="ECO:0000313" key="1">
    <source>
        <dbReference type="EMBL" id="KAJ1113707.1"/>
    </source>
</evidence>
<sequence length="169" mass="19506">MELRSLSDHAALSLTMTLPTVCRPFGPWQIHVTLLHRPELVTQVPRALTNFLELNDTPDICISTLWDTLKATTRGELITISVADNKCHCEKREHLSRKGRELEHMHLRTGTPKILCQLEATHKQLVGLDLDKAEYATLRFRHTFYIGGDKCGWVLEHSNRQGRYIPWRQ</sequence>
<dbReference type="EMBL" id="JANPWB010000012">
    <property type="protein sequence ID" value="KAJ1113707.1"/>
    <property type="molecule type" value="Genomic_DNA"/>
</dbReference>